<comment type="caution">
    <text evidence="1">The sequence shown here is derived from an EMBL/GenBank/DDBJ whole genome shotgun (WGS) entry which is preliminary data.</text>
</comment>
<reference evidence="1 2" key="1">
    <citation type="submission" date="2018-02" db="EMBL/GenBank/DDBJ databases">
        <title>Genomic Encyclopedia of Archaeal and Bacterial Type Strains, Phase II (KMG-II): from individual species to whole genera.</title>
        <authorList>
            <person name="Goeker M."/>
        </authorList>
    </citation>
    <scope>NUCLEOTIDE SEQUENCE [LARGE SCALE GENOMIC DNA]</scope>
    <source>
        <strain evidence="1 2">DSM 21165</strain>
    </source>
</reference>
<sequence length="87" mass="9949">MVNSPCYSSRILSLIRQHISNDFLLDAIDRVLLYEISKGTKTKDLPNFVNLSKSGIERRKRHLKEVFDIDGKGDKKLIEIAKAKGYV</sequence>
<proteinExistence type="predicted"/>
<gene>
    <name evidence="1" type="ORF">CLV33_107237</name>
</gene>
<dbReference type="AlphaFoldDB" id="A0A362WZR1"/>
<accession>A0A362WZR1</accession>
<dbReference type="EMBL" id="PVEO01000007">
    <property type="protein sequence ID" value="PQV47448.1"/>
    <property type="molecule type" value="Genomic_DNA"/>
</dbReference>
<evidence type="ECO:0000313" key="2">
    <source>
        <dbReference type="Proteomes" id="UP000251545"/>
    </source>
</evidence>
<evidence type="ECO:0000313" key="1">
    <source>
        <dbReference type="EMBL" id="PQV47448.1"/>
    </source>
</evidence>
<organism evidence="1 2">
    <name type="scientific">Jejuia pallidilutea</name>
    <dbReference type="NCBI Taxonomy" id="504487"/>
    <lineage>
        <taxon>Bacteria</taxon>
        <taxon>Pseudomonadati</taxon>
        <taxon>Bacteroidota</taxon>
        <taxon>Flavobacteriia</taxon>
        <taxon>Flavobacteriales</taxon>
        <taxon>Flavobacteriaceae</taxon>
        <taxon>Jejuia</taxon>
    </lineage>
</organism>
<dbReference type="Proteomes" id="UP000251545">
    <property type="component" value="Unassembled WGS sequence"/>
</dbReference>
<name>A0A362WZR1_9FLAO</name>
<protein>
    <submittedName>
        <fullName evidence="1">Uncharacterized protein</fullName>
    </submittedName>
</protein>